<dbReference type="Pfam" id="PF08502">
    <property type="entry name" value="LeuA_dimer"/>
    <property type="match status" value="1"/>
</dbReference>
<accession>A0A443NZC4</accession>
<dbReference type="NCBIfam" id="NF002086">
    <property type="entry name" value="PRK00915.1-3"/>
    <property type="match status" value="1"/>
</dbReference>
<dbReference type="GO" id="GO:0009098">
    <property type="term" value="P:L-leucine biosynthetic process"/>
    <property type="evidence" value="ECO:0007669"/>
    <property type="project" value="UniProtKB-KW"/>
</dbReference>
<dbReference type="EMBL" id="QPKB01000004">
    <property type="protein sequence ID" value="RWR83831.1"/>
    <property type="molecule type" value="Genomic_DNA"/>
</dbReference>
<dbReference type="InterPro" id="IPR013785">
    <property type="entry name" value="Aldolase_TIM"/>
</dbReference>
<protein>
    <recommendedName>
        <fullName evidence="4">2-isopropylmalate synthase</fullName>
        <ecNumber evidence="4">2.3.3.13</ecNumber>
    </recommendedName>
</protein>
<dbReference type="Proteomes" id="UP000283530">
    <property type="component" value="Unassembled WGS sequence"/>
</dbReference>
<dbReference type="InterPro" id="IPR002034">
    <property type="entry name" value="AIPM/Hcit_synth_CS"/>
</dbReference>
<dbReference type="InterPro" id="IPR013709">
    <property type="entry name" value="2-isopropylmalate_synth_dimer"/>
</dbReference>
<evidence type="ECO:0000313" key="12">
    <source>
        <dbReference type="EMBL" id="RWR83831.1"/>
    </source>
</evidence>
<proteinExistence type="inferred from homology"/>
<dbReference type="Gene3D" id="1.10.238.260">
    <property type="match status" value="1"/>
</dbReference>
<evidence type="ECO:0000313" key="13">
    <source>
        <dbReference type="Proteomes" id="UP000283530"/>
    </source>
</evidence>
<reference evidence="12 13" key="1">
    <citation type="journal article" date="2019" name="Nat. Plants">
        <title>Stout camphor tree genome fills gaps in understanding of flowering plant genome evolution.</title>
        <authorList>
            <person name="Chaw S.M."/>
            <person name="Liu Y.C."/>
            <person name="Wu Y.W."/>
            <person name="Wang H.Y."/>
            <person name="Lin C.I."/>
            <person name="Wu C.S."/>
            <person name="Ke H.M."/>
            <person name="Chang L.Y."/>
            <person name="Hsu C.Y."/>
            <person name="Yang H.T."/>
            <person name="Sudianto E."/>
            <person name="Hsu M.H."/>
            <person name="Wu K.P."/>
            <person name="Wang L.N."/>
            <person name="Leebens-Mack J.H."/>
            <person name="Tsai I.J."/>
        </authorList>
    </citation>
    <scope>NUCLEOTIDE SEQUENCE [LARGE SCALE GENOMIC DNA]</scope>
    <source>
        <strain evidence="13">cv. Chaw 1501</strain>
        <tissue evidence="12">Young leaves</tissue>
    </source>
</reference>
<dbReference type="CDD" id="cd07940">
    <property type="entry name" value="DRE_TIM_IPMS"/>
    <property type="match status" value="1"/>
</dbReference>
<sequence length="589" mass="63484">MATATSSSSLLFLNPNFSASTSLFINRSLFLKPSSSSHLLQTPKPSTALATKCCLQTLTPTRPEYIPNRISDPAYVRIFDTTLRDGEQSPGATMTSKEKLDIARQLARLGIDIIEAGFPAASRDDLEAVRTIAREVGNTVADDGHVPVICGLARCNKSDIDAAWEAVKYAKRPRIHTFIATSDIHLEFKLRKTREEVVAIAREMVAYARSLGCEDVEFSPEDAGRSDKEFLYLLLEEVIKSGATTLNIPDTVGYTLPDEFGQLIADIKANTRGIENAIISTHCQNDLGLSTANTLAGAKAGARQLEVTINGIGERAGNASLEEVVMAIKCRGKELMGGLYTGINTRCIVMASRMVAEYSGLHVQPHKAIVGSNAFAHESGIHQDGMLKHKGTYEIISPEDIGLSRSSESGIVLGKHSGRHALRSRLLEHISDGDIEALISDEIFQPQIIWSLGDLQASYYVTCGTLGLSTATVKLIDSDGAEHIECSVGTGPVDAAYKAIDRTVKVPVNLLEYSLNSVTEGIDAIASTRVVIRGENSHSSMNATTGETVKRTFSGTGAGMDIVVSSVRAYVNALNKMLSFKTVSVKEVY</sequence>
<dbReference type="GO" id="GO:0003852">
    <property type="term" value="F:2-isopropylmalate synthase activity"/>
    <property type="evidence" value="ECO:0007669"/>
    <property type="project" value="UniProtKB-EC"/>
</dbReference>
<keyword evidence="8" id="KW-0479">Metal-binding</keyword>
<comment type="catalytic activity">
    <reaction evidence="1">
        <text>3-methyl-2-oxobutanoate + acetyl-CoA + H2O = (2S)-2-isopropylmalate + CoA + H(+)</text>
        <dbReference type="Rhea" id="RHEA:21524"/>
        <dbReference type="ChEBI" id="CHEBI:1178"/>
        <dbReference type="ChEBI" id="CHEBI:11851"/>
        <dbReference type="ChEBI" id="CHEBI:15377"/>
        <dbReference type="ChEBI" id="CHEBI:15378"/>
        <dbReference type="ChEBI" id="CHEBI:57287"/>
        <dbReference type="ChEBI" id="CHEBI:57288"/>
        <dbReference type="EC" id="2.3.3.13"/>
    </reaction>
</comment>
<evidence type="ECO:0000256" key="2">
    <source>
        <dbReference type="ARBA" id="ARBA00004689"/>
    </source>
</evidence>
<dbReference type="STRING" id="337451.A0A443NZC4"/>
<dbReference type="InterPro" id="IPR054691">
    <property type="entry name" value="LeuA/HCS_post-cat"/>
</dbReference>
<keyword evidence="13" id="KW-1185">Reference proteome</keyword>
<keyword evidence="9" id="KW-0100">Branched-chain amino acid biosynthesis</keyword>
<comment type="similarity">
    <text evidence="3">Belongs to the alpha-IPM synthase/homocitrate synthase family. LeuA type 1 subfamily.</text>
</comment>
<evidence type="ECO:0000256" key="7">
    <source>
        <dbReference type="ARBA" id="ARBA00022679"/>
    </source>
</evidence>
<keyword evidence="6" id="KW-0028">Amino-acid biosynthesis</keyword>
<dbReference type="Gene3D" id="3.20.20.70">
    <property type="entry name" value="Aldolase class I"/>
    <property type="match status" value="1"/>
</dbReference>
<comment type="pathway">
    <text evidence="2">Amino-acid biosynthesis; L-leucine biosynthesis; L-leucine from 3-methyl-2-oxobutanoate: step 1/4.</text>
</comment>
<dbReference type="InterPro" id="IPR000891">
    <property type="entry name" value="PYR_CT"/>
</dbReference>
<name>A0A443NZC4_9MAGN</name>
<evidence type="ECO:0000256" key="1">
    <source>
        <dbReference type="ARBA" id="ARBA00000064"/>
    </source>
</evidence>
<dbReference type="PROSITE" id="PS00815">
    <property type="entry name" value="AIPM_HOMOCIT_SYNTH_1"/>
    <property type="match status" value="1"/>
</dbReference>
<feature type="domain" description="Pyruvate carboxyltransferase" evidence="11">
    <location>
        <begin position="76"/>
        <end position="349"/>
    </location>
</feature>
<dbReference type="SMART" id="SM00917">
    <property type="entry name" value="LeuA_dimer"/>
    <property type="match status" value="1"/>
</dbReference>
<dbReference type="SUPFAM" id="SSF51569">
    <property type="entry name" value="Aldolase"/>
    <property type="match status" value="1"/>
</dbReference>
<dbReference type="InterPro" id="IPR050073">
    <property type="entry name" value="2-IPM_HCS-like"/>
</dbReference>
<dbReference type="OrthoDB" id="2015253at2759"/>
<evidence type="ECO:0000256" key="6">
    <source>
        <dbReference type="ARBA" id="ARBA00022605"/>
    </source>
</evidence>
<evidence type="ECO:0000256" key="10">
    <source>
        <dbReference type="RuleBase" id="RU003523"/>
    </source>
</evidence>
<dbReference type="InterPro" id="IPR036230">
    <property type="entry name" value="LeuA_allosteric_dom_sf"/>
</dbReference>
<evidence type="ECO:0000256" key="3">
    <source>
        <dbReference type="ARBA" id="ARBA00009396"/>
    </source>
</evidence>
<dbReference type="PANTHER" id="PTHR10277">
    <property type="entry name" value="HOMOCITRATE SYNTHASE-RELATED"/>
    <property type="match status" value="1"/>
</dbReference>
<dbReference type="GO" id="GO:0009507">
    <property type="term" value="C:chloroplast"/>
    <property type="evidence" value="ECO:0007669"/>
    <property type="project" value="TreeGrafter"/>
</dbReference>
<dbReference type="FunFam" id="3.20.20.70:FF:000010">
    <property type="entry name" value="2-isopropylmalate synthase"/>
    <property type="match status" value="1"/>
</dbReference>
<dbReference type="AlphaFoldDB" id="A0A443NZC4"/>
<dbReference type="PANTHER" id="PTHR10277:SF9">
    <property type="entry name" value="2-ISOPROPYLMALATE SYNTHASE 1, CHLOROPLASTIC-RELATED"/>
    <property type="match status" value="1"/>
</dbReference>
<evidence type="ECO:0000256" key="9">
    <source>
        <dbReference type="ARBA" id="ARBA00023304"/>
    </source>
</evidence>
<evidence type="ECO:0000259" key="11">
    <source>
        <dbReference type="PROSITE" id="PS50991"/>
    </source>
</evidence>
<dbReference type="Pfam" id="PF22617">
    <property type="entry name" value="HCS_D2"/>
    <property type="match status" value="1"/>
</dbReference>
<gene>
    <name evidence="12" type="ORF">CKAN_01260500</name>
</gene>
<dbReference type="Pfam" id="PF00682">
    <property type="entry name" value="HMGL-like"/>
    <property type="match status" value="1"/>
</dbReference>
<keyword evidence="7 10" id="KW-0808">Transferase</keyword>
<evidence type="ECO:0000256" key="4">
    <source>
        <dbReference type="ARBA" id="ARBA00012973"/>
    </source>
</evidence>
<keyword evidence="5" id="KW-0432">Leucine biosynthesis</keyword>
<evidence type="ECO:0000256" key="5">
    <source>
        <dbReference type="ARBA" id="ARBA00022430"/>
    </source>
</evidence>
<dbReference type="PROSITE" id="PS50991">
    <property type="entry name" value="PYR_CT"/>
    <property type="match status" value="1"/>
</dbReference>
<comment type="caution">
    <text evidence="12">The sequence shown here is derived from an EMBL/GenBank/DDBJ whole genome shotgun (WGS) entry which is preliminary data.</text>
</comment>
<dbReference type="EC" id="2.3.3.13" evidence="4"/>
<organism evidence="12 13">
    <name type="scientific">Cinnamomum micranthum f. kanehirae</name>
    <dbReference type="NCBI Taxonomy" id="337451"/>
    <lineage>
        <taxon>Eukaryota</taxon>
        <taxon>Viridiplantae</taxon>
        <taxon>Streptophyta</taxon>
        <taxon>Embryophyta</taxon>
        <taxon>Tracheophyta</taxon>
        <taxon>Spermatophyta</taxon>
        <taxon>Magnoliopsida</taxon>
        <taxon>Magnoliidae</taxon>
        <taxon>Laurales</taxon>
        <taxon>Lauraceae</taxon>
        <taxon>Cinnamomum</taxon>
    </lineage>
</organism>
<dbReference type="Gene3D" id="3.30.160.270">
    <property type="match status" value="1"/>
</dbReference>
<dbReference type="GO" id="GO:0046872">
    <property type="term" value="F:metal ion binding"/>
    <property type="evidence" value="ECO:0007669"/>
    <property type="project" value="UniProtKB-KW"/>
</dbReference>
<dbReference type="SUPFAM" id="SSF110921">
    <property type="entry name" value="2-isopropylmalate synthase LeuA, allosteric (dimerisation) domain"/>
    <property type="match status" value="1"/>
</dbReference>
<evidence type="ECO:0000256" key="8">
    <source>
        <dbReference type="ARBA" id="ARBA00022723"/>
    </source>
</evidence>
<dbReference type="FunFam" id="3.30.160.270:FF:000004">
    <property type="entry name" value="2-isopropylmalate synthase B"/>
    <property type="match status" value="1"/>
</dbReference>